<dbReference type="InterPro" id="IPR004360">
    <property type="entry name" value="Glyas_Fos-R_dOase_dom"/>
</dbReference>
<dbReference type="PANTHER" id="PTHR36110:SF4">
    <property type="entry name" value="RING-CLEAVING DIOXYGENASE MHQA-RELATED"/>
    <property type="match status" value="1"/>
</dbReference>
<reference evidence="2 3" key="1">
    <citation type="submission" date="2017-08" db="EMBL/GenBank/DDBJ databases">
        <title>Complete Genome Sequence of Bacillus kochii Oregon-R-modENCODE STRAIN BDGP4, isolated from Drosophila melanogaster gut.</title>
        <authorList>
            <person name="Wan K.H."/>
            <person name="Yu C."/>
            <person name="Park S."/>
            <person name="Hammonds A.S."/>
            <person name="Booth B.W."/>
            <person name="Celniker S.E."/>
        </authorList>
    </citation>
    <scope>NUCLEOTIDE SEQUENCE [LARGE SCALE GENOMIC DNA]</scope>
    <source>
        <strain evidence="2 3">BDGP4</strain>
    </source>
</reference>
<gene>
    <name evidence="2" type="ORF">CKF48_04750</name>
</gene>
<name>A0A248TEV4_9BACI</name>
<dbReference type="PANTHER" id="PTHR36110">
    <property type="entry name" value="RING-CLEAVING DIOXYGENASE MHQE-RELATED"/>
    <property type="match status" value="1"/>
</dbReference>
<keyword evidence="2" id="KW-0223">Dioxygenase</keyword>
<dbReference type="InterPro" id="IPR029068">
    <property type="entry name" value="Glyas_Bleomycin-R_OHBP_Dase"/>
</dbReference>
<dbReference type="Pfam" id="PF00903">
    <property type="entry name" value="Glyoxalase"/>
    <property type="match status" value="2"/>
</dbReference>
<dbReference type="InterPro" id="IPR052537">
    <property type="entry name" value="Extradiol_RC_dioxygenase"/>
</dbReference>
<organism evidence="2 3">
    <name type="scientific">Cytobacillus kochii</name>
    <dbReference type="NCBI Taxonomy" id="859143"/>
    <lineage>
        <taxon>Bacteria</taxon>
        <taxon>Bacillati</taxon>
        <taxon>Bacillota</taxon>
        <taxon>Bacilli</taxon>
        <taxon>Bacillales</taxon>
        <taxon>Bacillaceae</taxon>
        <taxon>Cytobacillus</taxon>
    </lineage>
</organism>
<evidence type="ECO:0000313" key="3">
    <source>
        <dbReference type="Proteomes" id="UP000215137"/>
    </source>
</evidence>
<dbReference type="CDD" id="cd08346">
    <property type="entry name" value="PcpA_N_like"/>
    <property type="match status" value="1"/>
</dbReference>
<dbReference type="PROSITE" id="PS51819">
    <property type="entry name" value="VOC"/>
    <property type="match status" value="2"/>
</dbReference>
<dbReference type="SUPFAM" id="SSF54593">
    <property type="entry name" value="Glyoxalase/Bleomycin resistance protein/Dihydroxybiphenyl dioxygenase"/>
    <property type="match status" value="1"/>
</dbReference>
<dbReference type="CDD" id="cd08347">
    <property type="entry name" value="PcpA_C_like"/>
    <property type="match status" value="1"/>
</dbReference>
<keyword evidence="2" id="KW-0560">Oxidoreductase</keyword>
<accession>A0A248TEV4</accession>
<keyword evidence="3" id="KW-1185">Reference proteome</keyword>
<dbReference type="KEGG" id="bko:CKF48_04750"/>
<dbReference type="EMBL" id="CP022983">
    <property type="protein sequence ID" value="ASV66689.1"/>
    <property type="molecule type" value="Genomic_DNA"/>
</dbReference>
<evidence type="ECO:0000313" key="2">
    <source>
        <dbReference type="EMBL" id="ASV66689.1"/>
    </source>
</evidence>
<sequence>MTYIAGHHHTSMITKDANKNNHFYKNILGLRRVKMTVNQDDPSMYHLFFGDEIGSPGTELTFFEIPMAGRTHKGTNSITRIGLLVPSYESLLFWSERFKQLKVKHGEITEYTQRPSLSFEDPDGLQLVLIVSEQSLSFWRGWSQSLIPKEHQIMGMGPVEMTVRRPEKLQDTLVNMFGYSISYREEKLTVYQSLAGEPFGEIVVIEKDGPDERPGRGSVHHLAIRVKDEEELKYWESKVREKGFLTNGIIDRYYFKSLYFRESNGILFEIATDGPGFTIDTDLVHLGETLDLPPFLEERREEIEKMLKPIEENE</sequence>
<dbReference type="Proteomes" id="UP000215137">
    <property type="component" value="Chromosome"/>
</dbReference>
<feature type="domain" description="VOC" evidence="1">
    <location>
        <begin position="155"/>
        <end position="273"/>
    </location>
</feature>
<dbReference type="Gene3D" id="3.10.180.10">
    <property type="entry name" value="2,3-Dihydroxybiphenyl 1,2-Dioxygenase, domain 1"/>
    <property type="match status" value="2"/>
</dbReference>
<dbReference type="InterPro" id="IPR037523">
    <property type="entry name" value="VOC_core"/>
</dbReference>
<dbReference type="GO" id="GO:0051213">
    <property type="term" value="F:dioxygenase activity"/>
    <property type="evidence" value="ECO:0007669"/>
    <property type="project" value="UniProtKB-KW"/>
</dbReference>
<dbReference type="AlphaFoldDB" id="A0A248TEV4"/>
<feature type="domain" description="VOC" evidence="1">
    <location>
        <begin position="6"/>
        <end position="132"/>
    </location>
</feature>
<protein>
    <submittedName>
        <fullName evidence="2">Ring-cleaving dioxygenase</fullName>
    </submittedName>
</protein>
<dbReference type="OrthoDB" id="9785698at2"/>
<evidence type="ECO:0000259" key="1">
    <source>
        <dbReference type="PROSITE" id="PS51819"/>
    </source>
</evidence>
<proteinExistence type="predicted"/>
<dbReference type="RefSeq" id="WP_095370264.1">
    <property type="nucleotide sequence ID" value="NZ_CP022983.1"/>
</dbReference>